<reference evidence="1" key="1">
    <citation type="submission" date="2022-10" db="EMBL/GenBank/DDBJ databases">
        <title>Culturing micro-colonial fungi from biological soil crusts in the Mojave desert and describing Neophaeococcomyces mojavensis, and introducing the new genera and species Taxawa tesnikishii.</title>
        <authorList>
            <person name="Kurbessoian T."/>
            <person name="Stajich J.E."/>
        </authorList>
    </citation>
    <scope>NUCLEOTIDE SEQUENCE</scope>
    <source>
        <strain evidence="1">JES_112</strain>
    </source>
</reference>
<organism evidence="1 2">
    <name type="scientific">Neophaeococcomyces mojaviensis</name>
    <dbReference type="NCBI Taxonomy" id="3383035"/>
    <lineage>
        <taxon>Eukaryota</taxon>
        <taxon>Fungi</taxon>
        <taxon>Dikarya</taxon>
        <taxon>Ascomycota</taxon>
        <taxon>Pezizomycotina</taxon>
        <taxon>Eurotiomycetes</taxon>
        <taxon>Chaetothyriomycetidae</taxon>
        <taxon>Chaetothyriales</taxon>
        <taxon>Chaetothyriales incertae sedis</taxon>
        <taxon>Neophaeococcomyces</taxon>
    </lineage>
</organism>
<name>A0ACC3A7J2_9EURO</name>
<keyword evidence="2" id="KW-1185">Reference proteome</keyword>
<gene>
    <name evidence="1" type="ORF">H2198_004883</name>
</gene>
<evidence type="ECO:0000313" key="2">
    <source>
        <dbReference type="Proteomes" id="UP001172386"/>
    </source>
</evidence>
<proteinExistence type="predicted"/>
<sequence>MSLENMVSIPYEDKESAPFLPQTQSNCRAPQRPWMSICMLVALATTALALTATLSLGRVFFDPSQSTSPYPKPSLQTMGMDFAEDFSYGMFAENADALWADLVPPGRGFIHKSAYPVMGKDMEDQRVSAYHQLHCLAALRSALRNAFLDLPLSSGHNHHHSGATLANLGNDTVSSFSSTASDHHGVGSTDELDRDNDTAFRVHIDHCLDYLRQAVICYSDPTVEYWYVQEDPGSSTGLKSDWKGQHVCPNDWQSLWNWSYERRTGDATGLGLT</sequence>
<accession>A0ACC3A7J2</accession>
<dbReference type="EMBL" id="JAPDRQ010000076">
    <property type="protein sequence ID" value="KAJ9656534.1"/>
    <property type="molecule type" value="Genomic_DNA"/>
</dbReference>
<dbReference type="Proteomes" id="UP001172386">
    <property type="component" value="Unassembled WGS sequence"/>
</dbReference>
<evidence type="ECO:0000313" key="1">
    <source>
        <dbReference type="EMBL" id="KAJ9656534.1"/>
    </source>
</evidence>
<protein>
    <submittedName>
        <fullName evidence="1">Uncharacterized protein</fullName>
    </submittedName>
</protein>
<comment type="caution">
    <text evidence="1">The sequence shown here is derived from an EMBL/GenBank/DDBJ whole genome shotgun (WGS) entry which is preliminary data.</text>
</comment>